<keyword evidence="2" id="KW-0472">Membrane</keyword>
<organism evidence="3 4">
    <name type="scientific">Acetobacteroides hydrogenigenes</name>
    <dbReference type="NCBI Taxonomy" id="979970"/>
    <lineage>
        <taxon>Bacteria</taxon>
        <taxon>Pseudomonadati</taxon>
        <taxon>Bacteroidota</taxon>
        <taxon>Bacteroidia</taxon>
        <taxon>Bacteroidales</taxon>
        <taxon>Rikenellaceae</taxon>
        <taxon>Acetobacteroides</taxon>
    </lineage>
</organism>
<name>A0A4V2RP99_9BACT</name>
<proteinExistence type="predicted"/>
<gene>
    <name evidence="3" type="ORF">CLV25_10899</name>
</gene>
<keyword evidence="2" id="KW-1133">Transmembrane helix</keyword>
<dbReference type="OrthoDB" id="680700at2"/>
<evidence type="ECO:0000313" key="4">
    <source>
        <dbReference type="Proteomes" id="UP000294830"/>
    </source>
</evidence>
<reference evidence="3 4" key="1">
    <citation type="submission" date="2019-03" db="EMBL/GenBank/DDBJ databases">
        <title>Genomic Encyclopedia of Archaeal and Bacterial Type Strains, Phase II (KMG-II): from individual species to whole genera.</title>
        <authorList>
            <person name="Goeker M."/>
        </authorList>
    </citation>
    <scope>NUCLEOTIDE SEQUENCE [LARGE SCALE GENOMIC DNA]</scope>
    <source>
        <strain evidence="3 4">RL-C</strain>
    </source>
</reference>
<dbReference type="RefSeq" id="WP_131839448.1">
    <property type="nucleotide sequence ID" value="NZ_SLWB01000008.1"/>
</dbReference>
<protein>
    <submittedName>
        <fullName evidence="3">Uncharacterized protein DUF490</fullName>
    </submittedName>
</protein>
<keyword evidence="4" id="KW-1185">Reference proteome</keyword>
<sequence>MTKKALLKKVFKILSITVLILISIPLFLFLALKSPKVQTFVVHEITNILSEKFNAKISIESVDYAFFNKLKLNKVYVEDQHGDTLLYSGKIYTSLRGYNLKKRFISIGTAELNTGKFYLRQDSTGVLNLKFIIDALSSKDTTKKKKEYSFKVRNFKLVDFAFKYRKWKPRVKPYGMNYTDLDIRYINLDLRNIRIVGSKILAKMENLSAYEKCGFLLKRLNADVDFSPKEIKLSNTTINTQSSRVKASYIIFRFNGFSDWKDYVHKVKMDALFNNAFVDFKTISYFAPTLRKWNFKGYLDGRVRGPVCNLRSDYLEFKTGDSTKLTLNFSIVGLPKAEETVWRGNVHELTSNGRELGQTIKTFVGAHGESVAGIMAKMGKLKLNAYFSGKFAAFTSSSEIASSIGNVVASLDTKASNGHTNAYALNISTNNLNLGHIIDSKEVGNVTGALKSVGATEGRLVKSSTTEANFSSFYIHGYDYKDIALTLNREGKLYDYLVRVNSRDADFTCAGSYNFGTTPSRTIASIKANHINLHEINLVKSDTITSIKGLFNVDFTGTNLDNINGSATLHNATFSTRNKNILVGMANVHLRNEATGKELQVESDLVDGEIKGNSSIKDLGKAIGHFTWLYFSNIAKPEAHKPTLAQKARTTEVKTPAPTAKEAQIYYVNIKVKKVNDILNLFIPKLKVEKSSTLLATINTSNNTFDVKLISPQLQLGTNQFNKVNLQAVGSPSNMRTTLTCGKYQQQGFALNNITLEAMGAANKINTTINFNNNTKDARNEGEVKFITMFDRNAHSSKPHIKVDFIKSLLTINDTPWKIGQATVSIDSTTIQIEDFKVTHNQQKIAVAGKISKDKEEQLHFIVNNFDVQNFKSFFQKSGYDIRGALNGIATLKNIYDSPMLFSNIKFDEAYINGRSVGSPELVSSWDEVSRKVSLLSTNTINDKEVYRLSGTISPETKDLNLDLRINQLRPFLLEPFTKGIVSNMKGNISADLAITGKTSSPIVNGMAYLNDIQAKIDFLNTTYSITAPIAISPTEFSIKNDTLNDGLGNIAVVNASVTHKNLKNFKFNINIQPQKLLALNTTAKQNKVFYGTAYASGLVQILGDLRNLEMRINALTEKNSRVFIPLSNRTQIQDQSFITFIKPKEKDVDNESSSENLNPKQTIKQRSNLKIYLDLQVTPDAEAQILLDPNSGNVLKAQGNSNLSMEVNPSSNIFQIRGNYVIQKGNFRFSLLNLASKDFSIDQGSSISWSGSPSNATINVTARHKVRTTLGPILAGLDQLEQNRVQRHNVDCKIMLDGMLLNPNIKLGVELPEADASTQTLLQAALNTESQMQKQFVSLLMFGQFFPEQTNTSNDNPIGSYASKGMAADLLFNQLANLVSQISNSVNFGIKYTPATATTEQEYEISTSLKFNEWVTVNGTVDVANNSKSTGRGVAGDYDVEVRLDKKDKVKFKMFSHEKQDKLLNNIQSRQGVGVFFQNQFNSFGDLFKKKKKNAKTPQASDTLLHDKVKKDSSETQKKR</sequence>
<dbReference type="EMBL" id="SLWB01000008">
    <property type="protein sequence ID" value="TCN66760.1"/>
    <property type="molecule type" value="Genomic_DNA"/>
</dbReference>
<evidence type="ECO:0000256" key="2">
    <source>
        <dbReference type="SAM" id="Phobius"/>
    </source>
</evidence>
<evidence type="ECO:0000256" key="1">
    <source>
        <dbReference type="SAM" id="MobiDB-lite"/>
    </source>
</evidence>
<accession>A0A4V2RP99</accession>
<dbReference type="Proteomes" id="UP000294830">
    <property type="component" value="Unassembled WGS sequence"/>
</dbReference>
<feature type="region of interest" description="Disordered" evidence="1">
    <location>
        <begin position="1493"/>
        <end position="1521"/>
    </location>
</feature>
<keyword evidence="2" id="KW-0812">Transmembrane</keyword>
<feature type="transmembrane region" description="Helical" evidence="2">
    <location>
        <begin position="12"/>
        <end position="32"/>
    </location>
</feature>
<comment type="caution">
    <text evidence="3">The sequence shown here is derived from an EMBL/GenBank/DDBJ whole genome shotgun (WGS) entry which is preliminary data.</text>
</comment>
<evidence type="ECO:0000313" key="3">
    <source>
        <dbReference type="EMBL" id="TCN66760.1"/>
    </source>
</evidence>
<feature type="compositionally biased region" description="Basic and acidic residues" evidence="1">
    <location>
        <begin position="1505"/>
        <end position="1521"/>
    </location>
</feature>